<dbReference type="KEGG" id="gtt:GUITHDRAFT_108915"/>
<keyword evidence="4" id="KW-1185">Reference proteome</keyword>
<feature type="domain" description="EF-hand" evidence="1">
    <location>
        <begin position="1"/>
        <end position="32"/>
    </location>
</feature>
<reference evidence="4" key="2">
    <citation type="submission" date="2012-11" db="EMBL/GenBank/DDBJ databases">
        <authorList>
            <person name="Kuo A."/>
            <person name="Curtis B.A."/>
            <person name="Tanifuji G."/>
            <person name="Burki F."/>
            <person name="Gruber A."/>
            <person name="Irimia M."/>
            <person name="Maruyama S."/>
            <person name="Arias M.C."/>
            <person name="Ball S.G."/>
            <person name="Gile G.H."/>
            <person name="Hirakawa Y."/>
            <person name="Hopkins J.F."/>
            <person name="Rensing S.A."/>
            <person name="Schmutz J."/>
            <person name="Symeonidi A."/>
            <person name="Elias M."/>
            <person name="Eveleigh R.J."/>
            <person name="Herman E.K."/>
            <person name="Klute M.J."/>
            <person name="Nakayama T."/>
            <person name="Obornik M."/>
            <person name="Reyes-Prieto A."/>
            <person name="Armbrust E.V."/>
            <person name="Aves S.J."/>
            <person name="Beiko R.G."/>
            <person name="Coutinho P."/>
            <person name="Dacks J.B."/>
            <person name="Durnford D.G."/>
            <person name="Fast N.M."/>
            <person name="Green B.R."/>
            <person name="Grisdale C."/>
            <person name="Hempe F."/>
            <person name="Henrissat B."/>
            <person name="Hoppner M.P."/>
            <person name="Ishida K.-I."/>
            <person name="Kim E."/>
            <person name="Koreny L."/>
            <person name="Kroth P.G."/>
            <person name="Liu Y."/>
            <person name="Malik S.-B."/>
            <person name="Maier U.G."/>
            <person name="McRose D."/>
            <person name="Mock T."/>
            <person name="Neilson J.A."/>
            <person name="Onodera N.T."/>
            <person name="Poole A.M."/>
            <person name="Pritham E.J."/>
            <person name="Richards T.A."/>
            <person name="Rocap G."/>
            <person name="Roy S.W."/>
            <person name="Sarai C."/>
            <person name="Schaack S."/>
            <person name="Shirato S."/>
            <person name="Slamovits C.H."/>
            <person name="Spencer D.F."/>
            <person name="Suzuki S."/>
            <person name="Worden A.Z."/>
            <person name="Zauner S."/>
            <person name="Barry K."/>
            <person name="Bell C."/>
            <person name="Bharti A.K."/>
            <person name="Crow J.A."/>
            <person name="Grimwood J."/>
            <person name="Kramer R."/>
            <person name="Lindquist E."/>
            <person name="Lucas S."/>
            <person name="Salamov A."/>
            <person name="McFadden G.I."/>
            <person name="Lane C.E."/>
            <person name="Keeling P.J."/>
            <person name="Gray M.W."/>
            <person name="Grigoriev I.V."/>
            <person name="Archibald J.M."/>
        </authorList>
    </citation>
    <scope>NUCLEOTIDE SEQUENCE</scope>
    <source>
        <strain evidence="4">CCMP2712</strain>
    </source>
</reference>
<proteinExistence type="predicted"/>
<name>L1J9R7_GUITC</name>
<dbReference type="EMBL" id="JH993000">
    <property type="protein sequence ID" value="EKX45273.1"/>
    <property type="molecule type" value="Genomic_DNA"/>
</dbReference>
<sequence>MIRQVFKHLDANSTGYIDSEVFARWWKDEVNQIFTGTERAEGFKSMYPAEGMEEKQGSDLRLVEAKIHPSILESGEWDPSFNLSDHGMVTCKYWLPPFELESNSSFSSALEYRAAVNYLQEAELQP</sequence>
<organism evidence="2">
    <name type="scientific">Guillardia theta (strain CCMP2712)</name>
    <name type="common">Cryptophyte</name>
    <dbReference type="NCBI Taxonomy" id="905079"/>
    <lineage>
        <taxon>Eukaryota</taxon>
        <taxon>Cryptophyceae</taxon>
        <taxon>Pyrenomonadales</taxon>
        <taxon>Geminigeraceae</taxon>
        <taxon>Guillardia</taxon>
    </lineage>
</organism>
<dbReference type="EnsemblProtists" id="EKX45273">
    <property type="protein sequence ID" value="EKX45273"/>
    <property type="gene ID" value="GUITHDRAFT_108915"/>
</dbReference>
<evidence type="ECO:0000313" key="3">
    <source>
        <dbReference type="EnsemblProtists" id="EKX45273"/>
    </source>
</evidence>
<dbReference type="InterPro" id="IPR002048">
    <property type="entry name" value="EF_hand_dom"/>
</dbReference>
<dbReference type="HOGENOM" id="CLU_1985839_0_0_1"/>
<dbReference type="PROSITE" id="PS50222">
    <property type="entry name" value="EF_HAND_2"/>
    <property type="match status" value="1"/>
</dbReference>
<dbReference type="GeneID" id="17301976"/>
<reference evidence="2 4" key="1">
    <citation type="journal article" date="2012" name="Nature">
        <title>Algal genomes reveal evolutionary mosaicism and the fate of nucleomorphs.</title>
        <authorList>
            <consortium name="DOE Joint Genome Institute"/>
            <person name="Curtis B.A."/>
            <person name="Tanifuji G."/>
            <person name="Burki F."/>
            <person name="Gruber A."/>
            <person name="Irimia M."/>
            <person name="Maruyama S."/>
            <person name="Arias M.C."/>
            <person name="Ball S.G."/>
            <person name="Gile G.H."/>
            <person name="Hirakawa Y."/>
            <person name="Hopkins J.F."/>
            <person name="Kuo A."/>
            <person name="Rensing S.A."/>
            <person name="Schmutz J."/>
            <person name="Symeonidi A."/>
            <person name="Elias M."/>
            <person name="Eveleigh R.J."/>
            <person name="Herman E.K."/>
            <person name="Klute M.J."/>
            <person name="Nakayama T."/>
            <person name="Obornik M."/>
            <person name="Reyes-Prieto A."/>
            <person name="Armbrust E.V."/>
            <person name="Aves S.J."/>
            <person name="Beiko R.G."/>
            <person name="Coutinho P."/>
            <person name="Dacks J.B."/>
            <person name="Durnford D.G."/>
            <person name="Fast N.M."/>
            <person name="Green B.R."/>
            <person name="Grisdale C.J."/>
            <person name="Hempel F."/>
            <person name="Henrissat B."/>
            <person name="Hoppner M.P."/>
            <person name="Ishida K."/>
            <person name="Kim E."/>
            <person name="Koreny L."/>
            <person name="Kroth P.G."/>
            <person name="Liu Y."/>
            <person name="Malik S.B."/>
            <person name="Maier U.G."/>
            <person name="McRose D."/>
            <person name="Mock T."/>
            <person name="Neilson J.A."/>
            <person name="Onodera N.T."/>
            <person name="Poole A.M."/>
            <person name="Pritham E.J."/>
            <person name="Richards T.A."/>
            <person name="Rocap G."/>
            <person name="Roy S.W."/>
            <person name="Sarai C."/>
            <person name="Schaack S."/>
            <person name="Shirato S."/>
            <person name="Slamovits C.H."/>
            <person name="Spencer D.F."/>
            <person name="Suzuki S."/>
            <person name="Worden A.Z."/>
            <person name="Zauner S."/>
            <person name="Barry K."/>
            <person name="Bell C."/>
            <person name="Bharti A.K."/>
            <person name="Crow J.A."/>
            <person name="Grimwood J."/>
            <person name="Kramer R."/>
            <person name="Lindquist E."/>
            <person name="Lucas S."/>
            <person name="Salamov A."/>
            <person name="McFadden G.I."/>
            <person name="Lane C.E."/>
            <person name="Keeling P.J."/>
            <person name="Gray M.W."/>
            <person name="Grigoriev I.V."/>
            <person name="Archibald J.M."/>
        </authorList>
    </citation>
    <scope>NUCLEOTIDE SEQUENCE</scope>
    <source>
        <strain evidence="2 4">CCMP2712</strain>
    </source>
</reference>
<dbReference type="PaxDb" id="55529-EKX45273"/>
<protein>
    <recommendedName>
        <fullName evidence="1">EF-hand domain-containing protein</fullName>
    </recommendedName>
</protein>
<evidence type="ECO:0000259" key="1">
    <source>
        <dbReference type="PROSITE" id="PS50222"/>
    </source>
</evidence>
<gene>
    <name evidence="2" type="ORF">GUITHDRAFT_108915</name>
</gene>
<evidence type="ECO:0000313" key="4">
    <source>
        <dbReference type="Proteomes" id="UP000011087"/>
    </source>
</evidence>
<evidence type="ECO:0000313" key="2">
    <source>
        <dbReference type="EMBL" id="EKX45273.1"/>
    </source>
</evidence>
<dbReference type="RefSeq" id="XP_005832253.1">
    <property type="nucleotide sequence ID" value="XM_005832196.1"/>
</dbReference>
<dbReference type="GO" id="GO:0005509">
    <property type="term" value="F:calcium ion binding"/>
    <property type="evidence" value="ECO:0007669"/>
    <property type="project" value="InterPro"/>
</dbReference>
<dbReference type="AlphaFoldDB" id="L1J9R7"/>
<dbReference type="Proteomes" id="UP000011087">
    <property type="component" value="Unassembled WGS sequence"/>
</dbReference>
<accession>L1J9R7</accession>
<reference evidence="3" key="3">
    <citation type="submission" date="2015-06" db="UniProtKB">
        <authorList>
            <consortium name="EnsemblProtists"/>
        </authorList>
    </citation>
    <scope>IDENTIFICATION</scope>
</reference>